<dbReference type="AlphaFoldDB" id="A0A397QAL4"/>
<dbReference type="RefSeq" id="WP_170144283.1">
    <property type="nucleotide sequence ID" value="NZ_QXDF01000001.1"/>
</dbReference>
<sequence>MKRVLKFGVIVVVAAAAVFGLYRLQKVLMIGAGYYAKMLCSGVFVSGRPADEVIAEDVRADRSGLLGLFSNSVDSEAEAVDVWVPSGFAAQRAVYRDGYGCHLALDVARPEEPLRPLEPIAPPHQDALWPEGGRLAAEALPPENREAVYAALDEAFAEDNPENLKRTRAIVVVHRGRLVAEQYAPSFTEQTPQLGWSMAKSVTNALAGAVVARGEIAPDQRAPVEEWNGADDPRRAITVDNLLRMSSGLEFTEDYGGMLADVRVMLFLRGDKAGFAADKPLTCDPGQCWEYSSGTSNILAGVVQDAAVGPASAHELLFAPLGMHTAVFEPDASGTLVGSSYVHASARDWARLGLLYLRGGEWNGKTIFTRDWLDYTLEPAPGSGGTFGAHVWLEAPPHNDPEAVAAIPEDDFYFLGHDGQMVAVIPSRETVIVRLGLTRDQDRFDHARLIRSILDALPE</sequence>
<accession>A0A397QAL4</accession>
<reference evidence="3 4" key="1">
    <citation type="submission" date="2018-08" db="EMBL/GenBank/DDBJ databases">
        <title>Genomic Encyclopedia of Archaeal and Bacterial Type Strains, Phase II (KMG-II): from individual species to whole genera.</title>
        <authorList>
            <person name="Goeker M."/>
        </authorList>
    </citation>
    <scope>NUCLEOTIDE SEQUENCE [LARGE SCALE GENOMIC DNA]</scope>
    <source>
        <strain evidence="3 4">DSM 5002</strain>
    </source>
</reference>
<feature type="transmembrane region" description="Helical" evidence="1">
    <location>
        <begin position="7"/>
        <end position="24"/>
    </location>
</feature>
<dbReference type="InterPro" id="IPR001466">
    <property type="entry name" value="Beta-lactam-related"/>
</dbReference>
<keyword evidence="1" id="KW-0472">Membrane</keyword>
<dbReference type="SUPFAM" id="SSF56601">
    <property type="entry name" value="beta-lactamase/transpeptidase-like"/>
    <property type="match status" value="1"/>
</dbReference>
<dbReference type="PANTHER" id="PTHR43283:SF7">
    <property type="entry name" value="BETA-LACTAMASE-RELATED DOMAIN-CONTAINING PROTEIN"/>
    <property type="match status" value="1"/>
</dbReference>
<comment type="caution">
    <text evidence="3">The sequence shown here is derived from an EMBL/GenBank/DDBJ whole genome shotgun (WGS) entry which is preliminary data.</text>
</comment>
<dbReference type="Pfam" id="PF00144">
    <property type="entry name" value="Beta-lactamase"/>
    <property type="match status" value="1"/>
</dbReference>
<keyword evidence="1" id="KW-0812">Transmembrane</keyword>
<dbReference type="InterPro" id="IPR050789">
    <property type="entry name" value="Diverse_Enzym_Activities"/>
</dbReference>
<evidence type="ECO:0000313" key="4">
    <source>
        <dbReference type="Proteomes" id="UP000266273"/>
    </source>
</evidence>
<evidence type="ECO:0000313" key="3">
    <source>
        <dbReference type="EMBL" id="RIA55164.1"/>
    </source>
</evidence>
<gene>
    <name evidence="3" type="ORF">BXY53_0217</name>
</gene>
<dbReference type="InterPro" id="IPR012338">
    <property type="entry name" value="Beta-lactam/transpept-like"/>
</dbReference>
<dbReference type="EMBL" id="QXDF01000001">
    <property type="protein sequence ID" value="RIA55164.1"/>
    <property type="molecule type" value="Genomic_DNA"/>
</dbReference>
<dbReference type="Proteomes" id="UP000266273">
    <property type="component" value="Unassembled WGS sequence"/>
</dbReference>
<proteinExistence type="predicted"/>
<organism evidence="3 4">
    <name type="scientific">Dichotomicrobium thermohalophilum</name>
    <dbReference type="NCBI Taxonomy" id="933063"/>
    <lineage>
        <taxon>Bacteria</taxon>
        <taxon>Pseudomonadati</taxon>
        <taxon>Pseudomonadota</taxon>
        <taxon>Alphaproteobacteria</taxon>
        <taxon>Hyphomicrobiales</taxon>
        <taxon>Hyphomicrobiaceae</taxon>
        <taxon>Dichotomicrobium</taxon>
    </lineage>
</organism>
<dbReference type="PANTHER" id="PTHR43283">
    <property type="entry name" value="BETA-LACTAMASE-RELATED"/>
    <property type="match status" value="1"/>
</dbReference>
<dbReference type="Gene3D" id="3.40.710.10">
    <property type="entry name" value="DD-peptidase/beta-lactamase superfamily"/>
    <property type="match status" value="1"/>
</dbReference>
<feature type="domain" description="Beta-lactamase-related" evidence="2">
    <location>
        <begin position="169"/>
        <end position="452"/>
    </location>
</feature>
<protein>
    <recommendedName>
        <fullName evidence="2">Beta-lactamase-related domain-containing protein</fullName>
    </recommendedName>
</protein>
<name>A0A397QAL4_9HYPH</name>
<keyword evidence="4" id="KW-1185">Reference proteome</keyword>
<evidence type="ECO:0000256" key="1">
    <source>
        <dbReference type="SAM" id="Phobius"/>
    </source>
</evidence>
<evidence type="ECO:0000259" key="2">
    <source>
        <dbReference type="Pfam" id="PF00144"/>
    </source>
</evidence>
<keyword evidence="1" id="KW-1133">Transmembrane helix</keyword>